<proteinExistence type="predicted"/>
<evidence type="ECO:0000313" key="2">
    <source>
        <dbReference type="Proteomes" id="UP001597475"/>
    </source>
</evidence>
<evidence type="ECO:0000313" key="1">
    <source>
        <dbReference type="EMBL" id="MFD2608370.1"/>
    </source>
</evidence>
<dbReference type="Proteomes" id="UP001597475">
    <property type="component" value="Unassembled WGS sequence"/>
</dbReference>
<dbReference type="RefSeq" id="WP_386842823.1">
    <property type="nucleotide sequence ID" value="NZ_JBHUMK010000010.1"/>
</dbReference>
<comment type="caution">
    <text evidence="1">The sequence shown here is derived from an EMBL/GenBank/DDBJ whole genome shotgun (WGS) entry which is preliminary data.</text>
</comment>
<dbReference type="EMBL" id="JBHUMK010000010">
    <property type="protein sequence ID" value="MFD2608370.1"/>
    <property type="molecule type" value="Genomic_DNA"/>
</dbReference>
<dbReference type="Gene3D" id="3.40.630.30">
    <property type="match status" value="1"/>
</dbReference>
<gene>
    <name evidence="1" type="ORF">ACFSR9_02810</name>
</gene>
<name>A0ABW5NZH2_9DEIO</name>
<sequence>MFQDNPASQGVSRKLGDRHDGIQRDVLDGQVVVSDRLRLTRDAWAQVGRPAVQVVGLDACRPFFDGP</sequence>
<accession>A0ABW5NZH2</accession>
<keyword evidence="2" id="KW-1185">Reference proteome</keyword>
<evidence type="ECO:0008006" key="3">
    <source>
        <dbReference type="Google" id="ProtNLM"/>
    </source>
</evidence>
<protein>
    <recommendedName>
        <fullName evidence="3">Transposase</fullName>
    </recommendedName>
</protein>
<organism evidence="1 2">
    <name type="scientific">Deinococcus taklimakanensis</name>
    <dbReference type="NCBI Taxonomy" id="536443"/>
    <lineage>
        <taxon>Bacteria</taxon>
        <taxon>Thermotogati</taxon>
        <taxon>Deinococcota</taxon>
        <taxon>Deinococci</taxon>
        <taxon>Deinococcales</taxon>
        <taxon>Deinococcaceae</taxon>
        <taxon>Deinococcus</taxon>
    </lineage>
</organism>
<reference evidence="2" key="1">
    <citation type="journal article" date="2019" name="Int. J. Syst. Evol. Microbiol.">
        <title>The Global Catalogue of Microorganisms (GCM) 10K type strain sequencing project: providing services to taxonomists for standard genome sequencing and annotation.</title>
        <authorList>
            <consortium name="The Broad Institute Genomics Platform"/>
            <consortium name="The Broad Institute Genome Sequencing Center for Infectious Disease"/>
            <person name="Wu L."/>
            <person name="Ma J."/>
        </authorList>
    </citation>
    <scope>NUCLEOTIDE SEQUENCE [LARGE SCALE GENOMIC DNA]</scope>
    <source>
        <strain evidence="2">KCTC 33842</strain>
    </source>
</reference>